<keyword evidence="3" id="KW-1133">Transmembrane helix</keyword>
<evidence type="ECO:0000256" key="2">
    <source>
        <dbReference type="ARBA" id="ARBA00022801"/>
    </source>
</evidence>
<name>A0A2L2XDG3_9FIRM</name>
<dbReference type="Gene3D" id="3.20.20.370">
    <property type="entry name" value="Glycoside hydrolase/deacetylase"/>
    <property type="match status" value="1"/>
</dbReference>
<organism evidence="5 6">
    <name type="scientific">Desulfocucumis palustris</name>
    <dbReference type="NCBI Taxonomy" id="1898651"/>
    <lineage>
        <taxon>Bacteria</taxon>
        <taxon>Bacillati</taxon>
        <taxon>Bacillota</taxon>
        <taxon>Clostridia</taxon>
        <taxon>Eubacteriales</taxon>
        <taxon>Desulfocucumaceae</taxon>
        <taxon>Desulfocucumis</taxon>
    </lineage>
</organism>
<dbReference type="PANTHER" id="PTHR10587">
    <property type="entry name" value="GLYCOSYL TRANSFERASE-RELATED"/>
    <property type="match status" value="1"/>
</dbReference>
<dbReference type="PANTHER" id="PTHR10587:SF133">
    <property type="entry name" value="CHITIN DEACETYLASE 1-RELATED"/>
    <property type="match status" value="1"/>
</dbReference>
<dbReference type="PROSITE" id="PS51677">
    <property type="entry name" value="NODB"/>
    <property type="match status" value="1"/>
</dbReference>
<protein>
    <submittedName>
        <fullName evidence="5">Polysaccharide deacetylase</fullName>
    </submittedName>
</protein>
<gene>
    <name evidence="5" type="ORF">DCCM_3312</name>
</gene>
<dbReference type="InterPro" id="IPR011330">
    <property type="entry name" value="Glyco_hydro/deAcase_b/a-brl"/>
</dbReference>
<evidence type="ECO:0000313" key="5">
    <source>
        <dbReference type="EMBL" id="GBF34200.1"/>
    </source>
</evidence>
<dbReference type="InterPro" id="IPR050248">
    <property type="entry name" value="Polysacc_deacetylase_ArnD"/>
</dbReference>
<keyword evidence="3" id="KW-0472">Membrane</keyword>
<dbReference type="GO" id="GO:0016020">
    <property type="term" value="C:membrane"/>
    <property type="evidence" value="ECO:0007669"/>
    <property type="project" value="TreeGrafter"/>
</dbReference>
<comment type="caution">
    <text evidence="5">The sequence shown here is derived from an EMBL/GenBank/DDBJ whole genome shotgun (WGS) entry which is preliminary data.</text>
</comment>
<dbReference type="SUPFAM" id="SSF88713">
    <property type="entry name" value="Glycoside hydrolase/deacetylase"/>
    <property type="match status" value="1"/>
</dbReference>
<keyword evidence="3" id="KW-0812">Transmembrane</keyword>
<keyword evidence="2" id="KW-0378">Hydrolase</keyword>
<dbReference type="Pfam" id="PF01522">
    <property type="entry name" value="Polysacc_deac_1"/>
    <property type="match status" value="1"/>
</dbReference>
<keyword evidence="1" id="KW-0479">Metal-binding</keyword>
<proteinExistence type="predicted"/>
<reference evidence="6" key="1">
    <citation type="submission" date="2018-02" db="EMBL/GenBank/DDBJ databases">
        <title>Genome sequence of Desulfocucumis palustris strain NAW-5.</title>
        <authorList>
            <person name="Watanabe M."/>
            <person name="Kojima H."/>
            <person name="Fukui M."/>
        </authorList>
    </citation>
    <scope>NUCLEOTIDE SEQUENCE [LARGE SCALE GENOMIC DNA]</scope>
    <source>
        <strain evidence="6">NAW-5</strain>
    </source>
</reference>
<keyword evidence="6" id="KW-1185">Reference proteome</keyword>
<dbReference type="GO" id="GO:0046872">
    <property type="term" value="F:metal ion binding"/>
    <property type="evidence" value="ECO:0007669"/>
    <property type="project" value="UniProtKB-KW"/>
</dbReference>
<sequence>MRFYVFNRRTLKRKILYMTLAAMLFGGGLVSLYNSRTQPVMGQPVYHGDSRYKEIALTFNVFWGEEYIPGLLDILKENNVKSTFFMGGTWVKKFPDLTKKIHLQGHEIGSHGYSHPHPDSLSKSANIKEIEKAEGVIYEAIGVRTDLFAPPYGERGPAVLQAAQEAGYTTILWSVDTIDWQRPDPGTIVARVVQKAESGSIVLMHPTEPTVKALPEIIKGLREEGYSFVTVSGMLEHMRTESAGFRQ</sequence>
<evidence type="ECO:0000259" key="4">
    <source>
        <dbReference type="PROSITE" id="PS51677"/>
    </source>
</evidence>
<evidence type="ECO:0000256" key="3">
    <source>
        <dbReference type="SAM" id="Phobius"/>
    </source>
</evidence>
<feature type="transmembrane region" description="Helical" evidence="3">
    <location>
        <begin position="15"/>
        <end position="33"/>
    </location>
</feature>
<dbReference type="GO" id="GO:0005975">
    <property type="term" value="P:carbohydrate metabolic process"/>
    <property type="evidence" value="ECO:0007669"/>
    <property type="project" value="InterPro"/>
</dbReference>
<accession>A0A2L2XDG3</accession>
<dbReference type="GO" id="GO:0016810">
    <property type="term" value="F:hydrolase activity, acting on carbon-nitrogen (but not peptide) bonds"/>
    <property type="evidence" value="ECO:0007669"/>
    <property type="project" value="InterPro"/>
</dbReference>
<evidence type="ECO:0000256" key="1">
    <source>
        <dbReference type="ARBA" id="ARBA00022723"/>
    </source>
</evidence>
<dbReference type="RefSeq" id="WP_231702749.1">
    <property type="nucleotide sequence ID" value="NZ_BFAV01000130.1"/>
</dbReference>
<dbReference type="EMBL" id="BFAV01000130">
    <property type="protein sequence ID" value="GBF34200.1"/>
    <property type="molecule type" value="Genomic_DNA"/>
</dbReference>
<dbReference type="Proteomes" id="UP000239549">
    <property type="component" value="Unassembled WGS sequence"/>
</dbReference>
<dbReference type="CDD" id="cd10950">
    <property type="entry name" value="CE4_BsYlxY_like"/>
    <property type="match status" value="1"/>
</dbReference>
<dbReference type="InterPro" id="IPR002509">
    <property type="entry name" value="NODB_dom"/>
</dbReference>
<feature type="domain" description="NodB homology" evidence="4">
    <location>
        <begin position="53"/>
        <end position="229"/>
    </location>
</feature>
<dbReference type="AlphaFoldDB" id="A0A2L2XDG3"/>
<evidence type="ECO:0000313" key="6">
    <source>
        <dbReference type="Proteomes" id="UP000239549"/>
    </source>
</evidence>